<proteinExistence type="predicted"/>
<evidence type="ECO:0000313" key="3">
    <source>
        <dbReference type="Proteomes" id="UP000285530"/>
    </source>
</evidence>
<sequence length="115" mass="11442">MNPWLIAAACLAGAGFLSWGTARLGLRWPLVILAGLLAAISGQLFLAARGQGGFHDLAAAIAQVFTVLPALAGIGLGLGVARLRGHRLAWRSLPGAVILAGLAAAAAAAAGTLLL</sequence>
<feature type="transmembrane region" description="Helical" evidence="1">
    <location>
        <begin position="60"/>
        <end position="81"/>
    </location>
</feature>
<protein>
    <submittedName>
        <fullName evidence="2">Uncharacterized protein</fullName>
    </submittedName>
</protein>
<gene>
    <name evidence="2" type="ORF">D3P06_04060</name>
</gene>
<keyword evidence="1" id="KW-0472">Membrane</keyword>
<feature type="transmembrane region" description="Helical" evidence="1">
    <location>
        <begin position="30"/>
        <end position="48"/>
    </location>
</feature>
<dbReference type="Proteomes" id="UP000285530">
    <property type="component" value="Unassembled WGS sequence"/>
</dbReference>
<keyword evidence="1" id="KW-1133">Transmembrane helix</keyword>
<dbReference type="AlphaFoldDB" id="A0A419A0F2"/>
<accession>A0A419A0F2</accession>
<organism evidence="2 3">
    <name type="scientific">Paracoccus aestuarii</name>
    <dbReference type="NCBI Taxonomy" id="453842"/>
    <lineage>
        <taxon>Bacteria</taxon>
        <taxon>Pseudomonadati</taxon>
        <taxon>Pseudomonadota</taxon>
        <taxon>Alphaproteobacteria</taxon>
        <taxon>Rhodobacterales</taxon>
        <taxon>Paracoccaceae</taxon>
        <taxon>Paracoccus</taxon>
    </lineage>
</organism>
<keyword evidence="1" id="KW-0812">Transmembrane</keyword>
<comment type="caution">
    <text evidence="2">The sequence shown here is derived from an EMBL/GenBank/DDBJ whole genome shotgun (WGS) entry which is preliminary data.</text>
</comment>
<evidence type="ECO:0000313" key="2">
    <source>
        <dbReference type="EMBL" id="RJL06367.1"/>
    </source>
</evidence>
<feature type="transmembrane region" description="Helical" evidence="1">
    <location>
        <begin position="93"/>
        <end position="114"/>
    </location>
</feature>
<name>A0A419A0F2_9RHOB</name>
<reference evidence="2 3" key="1">
    <citation type="submission" date="2018-09" db="EMBL/GenBank/DDBJ databases">
        <title>Paracoccus onubensis nov. sp. a moderate halophilic bacterium isolated from Gruta de las Maravillas (Aracena, Spain).</title>
        <authorList>
            <person name="Jurado V."/>
            <person name="Gutierrez-Patricio S."/>
            <person name="Gonzalez-Pimentel J.L."/>
            <person name="Laiz L."/>
            <person name="Saiz-Jimenez C."/>
        </authorList>
    </citation>
    <scope>NUCLEOTIDE SEQUENCE [LARGE SCALE GENOMIC DNA]</scope>
    <source>
        <strain evidence="2 3">DSM 19484</strain>
    </source>
</reference>
<dbReference type="EMBL" id="QZEV01000010">
    <property type="protein sequence ID" value="RJL06367.1"/>
    <property type="molecule type" value="Genomic_DNA"/>
</dbReference>
<dbReference type="RefSeq" id="WP_119885332.1">
    <property type="nucleotide sequence ID" value="NZ_CP067169.1"/>
</dbReference>
<keyword evidence="3" id="KW-1185">Reference proteome</keyword>
<evidence type="ECO:0000256" key="1">
    <source>
        <dbReference type="SAM" id="Phobius"/>
    </source>
</evidence>
<dbReference type="OrthoDB" id="7777017at2"/>